<reference evidence="2" key="2">
    <citation type="submission" date="2020-10" db="EMBL/GenBank/DDBJ databases">
        <title>Comparative genomics of the Acetobacterium genus.</title>
        <authorList>
            <person name="Marshall C."/>
            <person name="May H."/>
            <person name="Norman S."/>
        </authorList>
    </citation>
    <scope>NUCLEOTIDE SEQUENCE</scope>
    <source>
        <strain evidence="2">DER-2019</strain>
    </source>
</reference>
<reference evidence="2" key="1">
    <citation type="submission" date="2019-10" db="EMBL/GenBank/DDBJ databases">
        <authorList>
            <person name="Ross D.E."/>
            <person name="Gulliver D."/>
        </authorList>
    </citation>
    <scope>NUCLEOTIDE SEQUENCE</scope>
    <source>
        <strain evidence="2">DER-2019</strain>
    </source>
</reference>
<comment type="caution">
    <text evidence="2">The sequence shown here is derived from an EMBL/GenBank/DDBJ whole genome shotgun (WGS) entry which is preliminary data.</text>
</comment>
<feature type="coiled-coil region" evidence="1">
    <location>
        <begin position="82"/>
        <end position="192"/>
    </location>
</feature>
<keyword evidence="1" id="KW-0175">Coiled coil</keyword>
<protein>
    <submittedName>
        <fullName evidence="2">Uncharacterized protein</fullName>
    </submittedName>
</protein>
<gene>
    <name evidence="2" type="ORF">GH810_00305</name>
</gene>
<evidence type="ECO:0000313" key="2">
    <source>
        <dbReference type="EMBL" id="MBC3886758.1"/>
    </source>
</evidence>
<name>A0A923KV97_9FIRM</name>
<dbReference type="EMBL" id="WJBD01000001">
    <property type="protein sequence ID" value="MBC3886758.1"/>
    <property type="molecule type" value="Genomic_DNA"/>
</dbReference>
<dbReference type="OrthoDB" id="1777795at2"/>
<keyword evidence="3" id="KW-1185">Reference proteome</keyword>
<evidence type="ECO:0000313" key="3">
    <source>
        <dbReference type="Proteomes" id="UP000616595"/>
    </source>
</evidence>
<dbReference type="Proteomes" id="UP000616595">
    <property type="component" value="Unassembled WGS sequence"/>
</dbReference>
<organism evidence="2 3">
    <name type="scientific">Acetobacterium paludosum</name>
    <dbReference type="NCBI Taxonomy" id="52693"/>
    <lineage>
        <taxon>Bacteria</taxon>
        <taxon>Bacillati</taxon>
        <taxon>Bacillota</taxon>
        <taxon>Clostridia</taxon>
        <taxon>Eubacteriales</taxon>
        <taxon>Eubacteriaceae</taxon>
        <taxon>Acetobacterium</taxon>
    </lineage>
</organism>
<accession>A0A923KV97</accession>
<proteinExistence type="predicted"/>
<sequence length="346" mass="40867">MTQNSVQLALSELRDESQVKDSEALFKKELFGGYNVKQVTEYIESLTVKLHDAEESCNFKIDEFVSITTKLKQERDLYGEMFNMCKNSKIEMEAQNQQLKNELNEQKISEQECADLKDQLKQLELMVEDLNGELENYAKGNVTEDHYEKLLAENENKMKKYEKDVQERNELLAENEKLKKQYEEAIQEKRLLPFEKKGLREQNEATHEKGALFSENKDLQEQYKIVIKERNTLLVENNILANQNKRLTVNLWKSNEKNEELRAVNIKTKLKLNKMSSEFESRSDVYSQKYQRNIDKISESMKNTMNILKYEIEDADLLFKRNFSDISLTNEDTRLIREQAIKKKEV</sequence>
<evidence type="ECO:0000256" key="1">
    <source>
        <dbReference type="SAM" id="Coils"/>
    </source>
</evidence>
<dbReference type="AlphaFoldDB" id="A0A923KV97"/>
<dbReference type="RefSeq" id="WP_148565397.1">
    <property type="nucleotide sequence ID" value="NZ_RXYA01000001.1"/>
</dbReference>